<feature type="domain" description="HTH lysR-type" evidence="5">
    <location>
        <begin position="1"/>
        <end position="58"/>
    </location>
</feature>
<dbReference type="InterPro" id="IPR036388">
    <property type="entry name" value="WH-like_DNA-bd_sf"/>
</dbReference>
<dbReference type="Gene3D" id="3.40.190.290">
    <property type="match status" value="1"/>
</dbReference>
<name>A0ABR9BNA6_9GAMM</name>
<dbReference type="Gene3D" id="1.10.10.10">
    <property type="entry name" value="Winged helix-like DNA-binding domain superfamily/Winged helix DNA-binding domain"/>
    <property type="match status" value="1"/>
</dbReference>
<reference evidence="6 7" key="1">
    <citation type="submission" date="2020-09" db="EMBL/GenBank/DDBJ databases">
        <title>Photobacterium sp. CAU 1568 isolated from sand of Sido Beach.</title>
        <authorList>
            <person name="Kim W."/>
        </authorList>
    </citation>
    <scope>NUCLEOTIDE SEQUENCE [LARGE SCALE GENOMIC DNA]</scope>
    <source>
        <strain evidence="6 7">CAU 1568</strain>
    </source>
</reference>
<dbReference type="InterPro" id="IPR036390">
    <property type="entry name" value="WH_DNA-bd_sf"/>
</dbReference>
<evidence type="ECO:0000256" key="3">
    <source>
        <dbReference type="ARBA" id="ARBA00023125"/>
    </source>
</evidence>
<proteinExistence type="inferred from homology"/>
<dbReference type="RefSeq" id="WP_192016634.1">
    <property type="nucleotide sequence ID" value="NZ_JACYTP010000009.1"/>
</dbReference>
<comment type="similarity">
    <text evidence="1">Belongs to the LysR transcriptional regulatory family.</text>
</comment>
<dbReference type="PANTHER" id="PTHR30126:SF91">
    <property type="entry name" value="LYSR FAMILY TRANSCRIPTIONAL REGULATOR"/>
    <property type="match status" value="1"/>
</dbReference>
<comment type="caution">
    <text evidence="6">The sequence shown here is derived from an EMBL/GenBank/DDBJ whole genome shotgun (WGS) entry which is preliminary data.</text>
</comment>
<evidence type="ECO:0000256" key="2">
    <source>
        <dbReference type="ARBA" id="ARBA00023015"/>
    </source>
</evidence>
<protein>
    <submittedName>
        <fullName evidence="6">LysR family transcriptional regulator</fullName>
    </submittedName>
</protein>
<dbReference type="InterPro" id="IPR000847">
    <property type="entry name" value="LysR_HTH_N"/>
</dbReference>
<evidence type="ECO:0000313" key="6">
    <source>
        <dbReference type="EMBL" id="MBD8513972.1"/>
    </source>
</evidence>
<dbReference type="InterPro" id="IPR005119">
    <property type="entry name" value="LysR_subst-bd"/>
</dbReference>
<sequence>MNTLHLKALLLAVETGSISAAARTLGKKQSQISQWISDLEIDLGVNFFDRTGNKTTLSKDGERLLPYLTHTLSHLDKFVQCAEILMQNEPTVLIIGIENYIPDIAFTQPLDFVLDIPLLSVEVYRDEKAQLEQDLSDGHLDVIITHESGTIHHRDFEYCRLGHYKEILVCNPDHPLAQLPHITSKDLSEYRELVWGEVSEKDSDGFSPCYGVFSDISTLIVMLKHNKGFAFLPEECVSTQIAKGLLAALNCDFEPSGIDRKVELCWRNGLILSKCGSKVINAFKHYHQLCKKH</sequence>
<dbReference type="Pfam" id="PF00126">
    <property type="entry name" value="HTH_1"/>
    <property type="match status" value="1"/>
</dbReference>
<dbReference type="SUPFAM" id="SSF53850">
    <property type="entry name" value="Periplasmic binding protein-like II"/>
    <property type="match status" value="1"/>
</dbReference>
<keyword evidence="2" id="KW-0805">Transcription regulation</keyword>
<dbReference type="Pfam" id="PF03466">
    <property type="entry name" value="LysR_substrate"/>
    <property type="match status" value="1"/>
</dbReference>
<keyword evidence="4" id="KW-0804">Transcription</keyword>
<organism evidence="6 7">
    <name type="scientific">Photobacterium arenosum</name>
    <dbReference type="NCBI Taxonomy" id="2774143"/>
    <lineage>
        <taxon>Bacteria</taxon>
        <taxon>Pseudomonadati</taxon>
        <taxon>Pseudomonadota</taxon>
        <taxon>Gammaproteobacteria</taxon>
        <taxon>Vibrionales</taxon>
        <taxon>Vibrionaceae</taxon>
        <taxon>Photobacterium</taxon>
    </lineage>
</organism>
<dbReference type="CDD" id="cd05466">
    <property type="entry name" value="PBP2_LTTR_substrate"/>
    <property type="match status" value="1"/>
</dbReference>
<keyword evidence="7" id="KW-1185">Reference proteome</keyword>
<dbReference type="PANTHER" id="PTHR30126">
    <property type="entry name" value="HTH-TYPE TRANSCRIPTIONAL REGULATOR"/>
    <property type="match status" value="1"/>
</dbReference>
<dbReference type="SUPFAM" id="SSF46785">
    <property type="entry name" value="Winged helix' DNA-binding domain"/>
    <property type="match status" value="1"/>
</dbReference>
<accession>A0ABR9BNA6</accession>
<evidence type="ECO:0000259" key="5">
    <source>
        <dbReference type="PROSITE" id="PS50931"/>
    </source>
</evidence>
<dbReference type="PROSITE" id="PS50931">
    <property type="entry name" value="HTH_LYSR"/>
    <property type="match status" value="1"/>
</dbReference>
<evidence type="ECO:0000256" key="4">
    <source>
        <dbReference type="ARBA" id="ARBA00023163"/>
    </source>
</evidence>
<dbReference type="EMBL" id="JACYTP010000009">
    <property type="protein sequence ID" value="MBD8513972.1"/>
    <property type="molecule type" value="Genomic_DNA"/>
</dbReference>
<keyword evidence="3" id="KW-0238">DNA-binding</keyword>
<gene>
    <name evidence="6" type="ORF">IFO68_14910</name>
</gene>
<dbReference type="Proteomes" id="UP000649768">
    <property type="component" value="Unassembled WGS sequence"/>
</dbReference>
<evidence type="ECO:0000313" key="7">
    <source>
        <dbReference type="Proteomes" id="UP000649768"/>
    </source>
</evidence>
<evidence type="ECO:0000256" key="1">
    <source>
        <dbReference type="ARBA" id="ARBA00009437"/>
    </source>
</evidence>